<evidence type="ECO:0000313" key="2">
    <source>
        <dbReference type="Proteomes" id="UP000765509"/>
    </source>
</evidence>
<comment type="caution">
    <text evidence="1">The sequence shown here is derived from an EMBL/GenBank/DDBJ whole genome shotgun (WGS) entry which is preliminary data.</text>
</comment>
<evidence type="ECO:0000313" key="1">
    <source>
        <dbReference type="EMBL" id="MBW0470380.1"/>
    </source>
</evidence>
<proteinExistence type="predicted"/>
<dbReference type="Proteomes" id="UP000765509">
    <property type="component" value="Unassembled WGS sequence"/>
</dbReference>
<keyword evidence="2" id="KW-1185">Reference proteome</keyword>
<gene>
    <name evidence="1" type="ORF">O181_010095</name>
</gene>
<name>A0A9Q3GKJ5_9BASI</name>
<organism evidence="1 2">
    <name type="scientific">Austropuccinia psidii MF-1</name>
    <dbReference type="NCBI Taxonomy" id="1389203"/>
    <lineage>
        <taxon>Eukaryota</taxon>
        <taxon>Fungi</taxon>
        <taxon>Dikarya</taxon>
        <taxon>Basidiomycota</taxon>
        <taxon>Pucciniomycotina</taxon>
        <taxon>Pucciniomycetes</taxon>
        <taxon>Pucciniales</taxon>
        <taxon>Sphaerophragmiaceae</taxon>
        <taxon>Austropuccinia</taxon>
    </lineage>
</organism>
<accession>A0A9Q3GKJ5</accession>
<sequence length="122" mass="12977">MACGLWDLSGQFFLNSNGAKRGQGDGPAGPKLQVGLPEPLLAKSLNGPKAPKIAINCGRPQGSIHGLWKSPEANSHLQYGVVPPISAKHFAPLNRPKPVGTISGAYMVLYTILHHFSSAIQW</sequence>
<reference evidence="1" key="1">
    <citation type="submission" date="2021-03" db="EMBL/GenBank/DDBJ databases">
        <title>Draft genome sequence of rust myrtle Austropuccinia psidii MF-1, a brazilian biotype.</title>
        <authorList>
            <person name="Quecine M.C."/>
            <person name="Pachon D.M.R."/>
            <person name="Bonatelli M.L."/>
            <person name="Correr F.H."/>
            <person name="Franceschini L.M."/>
            <person name="Leite T.F."/>
            <person name="Margarido G.R.A."/>
            <person name="Almeida C.A."/>
            <person name="Ferrarezi J.A."/>
            <person name="Labate C.A."/>
        </authorList>
    </citation>
    <scope>NUCLEOTIDE SEQUENCE</scope>
    <source>
        <strain evidence="1">MF-1</strain>
    </source>
</reference>
<dbReference type="AlphaFoldDB" id="A0A9Q3GKJ5"/>
<protein>
    <submittedName>
        <fullName evidence="1">Uncharacterized protein</fullName>
    </submittedName>
</protein>
<dbReference type="EMBL" id="AVOT02002444">
    <property type="protein sequence ID" value="MBW0470380.1"/>
    <property type="molecule type" value="Genomic_DNA"/>
</dbReference>